<dbReference type="Proteomes" id="UP001017257">
    <property type="component" value="Chromosome"/>
</dbReference>
<accession>A0ABY5RPV7</accession>
<name>A0ABY5RPV7_9HYPH</name>
<keyword evidence="3" id="KW-1185">Reference proteome</keyword>
<evidence type="ECO:0000313" key="2">
    <source>
        <dbReference type="EMBL" id="UVF19293.1"/>
    </source>
</evidence>
<sequence>MVSDHGFVPMVSDDHGGSMITHHGWHAMIANHEAAAIIAAVAGCGSIVNSNKSETGRERNGNAGQRPDISFHGRLLFDT</sequence>
<dbReference type="RefSeq" id="WP_173945798.1">
    <property type="nucleotide sequence ID" value="NZ_CP102845.1"/>
</dbReference>
<evidence type="ECO:0000313" key="3">
    <source>
        <dbReference type="Proteomes" id="UP001017257"/>
    </source>
</evidence>
<evidence type="ECO:0000256" key="1">
    <source>
        <dbReference type="SAM" id="MobiDB-lite"/>
    </source>
</evidence>
<feature type="region of interest" description="Disordered" evidence="1">
    <location>
        <begin position="49"/>
        <end position="69"/>
    </location>
</feature>
<reference evidence="2" key="1">
    <citation type="submission" date="2022-08" db="EMBL/GenBank/DDBJ databases">
        <title>Microvirga terrae sp. nov., isolated from soil.</title>
        <authorList>
            <person name="Kim K.H."/>
            <person name="Seo Y.L."/>
            <person name="Kim J.M."/>
            <person name="Lee J.K."/>
            <person name="Han D.M."/>
            <person name="Jeon C.O."/>
        </authorList>
    </citation>
    <scope>NUCLEOTIDE SEQUENCE</scope>
    <source>
        <strain evidence="2">R24</strain>
    </source>
</reference>
<proteinExistence type="predicted"/>
<dbReference type="EMBL" id="CP102845">
    <property type="protein sequence ID" value="UVF19293.1"/>
    <property type="molecule type" value="Genomic_DNA"/>
</dbReference>
<protein>
    <submittedName>
        <fullName evidence="2">Uncharacterized protein</fullName>
    </submittedName>
</protein>
<organism evidence="2 3">
    <name type="scientific">Microvirga terrae</name>
    <dbReference type="NCBI Taxonomy" id="2740529"/>
    <lineage>
        <taxon>Bacteria</taxon>
        <taxon>Pseudomonadati</taxon>
        <taxon>Pseudomonadota</taxon>
        <taxon>Alphaproteobacteria</taxon>
        <taxon>Hyphomicrobiales</taxon>
        <taxon>Methylobacteriaceae</taxon>
        <taxon>Microvirga</taxon>
    </lineage>
</organism>
<gene>
    <name evidence="2" type="ORF">HPT29_023145</name>
</gene>